<dbReference type="GO" id="GO:0031267">
    <property type="term" value="F:small GTPase binding"/>
    <property type="evidence" value="ECO:0007669"/>
    <property type="project" value="TreeGrafter"/>
</dbReference>
<feature type="non-terminal residue" evidence="4">
    <location>
        <position position="1"/>
    </location>
</feature>
<name>A0AAW0WGP6_CHEQU</name>
<dbReference type="Pfam" id="PF00566">
    <property type="entry name" value="RabGAP-TBC"/>
    <property type="match status" value="1"/>
</dbReference>
<dbReference type="Proteomes" id="UP001445076">
    <property type="component" value="Unassembled WGS sequence"/>
</dbReference>
<dbReference type="GO" id="GO:0005096">
    <property type="term" value="F:GTPase activator activity"/>
    <property type="evidence" value="ECO:0007669"/>
    <property type="project" value="UniProtKB-KW"/>
</dbReference>
<dbReference type="PROSITE" id="PS50086">
    <property type="entry name" value="TBC_RABGAP"/>
    <property type="match status" value="1"/>
</dbReference>
<dbReference type="Gene3D" id="1.10.8.270">
    <property type="entry name" value="putative rabgap domain of human tbc1 domain family member 14 like domains"/>
    <property type="match status" value="1"/>
</dbReference>
<organism evidence="4 5">
    <name type="scientific">Cherax quadricarinatus</name>
    <name type="common">Australian red claw crayfish</name>
    <dbReference type="NCBI Taxonomy" id="27406"/>
    <lineage>
        <taxon>Eukaryota</taxon>
        <taxon>Metazoa</taxon>
        <taxon>Ecdysozoa</taxon>
        <taxon>Arthropoda</taxon>
        <taxon>Crustacea</taxon>
        <taxon>Multicrustacea</taxon>
        <taxon>Malacostraca</taxon>
        <taxon>Eumalacostraca</taxon>
        <taxon>Eucarida</taxon>
        <taxon>Decapoda</taxon>
        <taxon>Pleocyemata</taxon>
        <taxon>Astacidea</taxon>
        <taxon>Parastacoidea</taxon>
        <taxon>Parastacidae</taxon>
        <taxon>Cherax</taxon>
    </lineage>
</organism>
<keyword evidence="5" id="KW-1185">Reference proteome</keyword>
<evidence type="ECO:0000256" key="1">
    <source>
        <dbReference type="ARBA" id="ARBA00022468"/>
    </source>
</evidence>
<dbReference type="PANTHER" id="PTHR47219">
    <property type="entry name" value="RAB GTPASE-ACTIVATING PROTEIN 1-LIKE"/>
    <property type="match status" value="1"/>
</dbReference>
<evidence type="ECO:0000313" key="4">
    <source>
        <dbReference type="EMBL" id="KAK8730807.1"/>
    </source>
</evidence>
<evidence type="ECO:0000313" key="5">
    <source>
        <dbReference type="Proteomes" id="UP001445076"/>
    </source>
</evidence>
<dbReference type="AlphaFoldDB" id="A0AAW0WGP6"/>
<feature type="non-terminal residue" evidence="4">
    <location>
        <position position="160"/>
    </location>
</feature>
<accession>A0AAW0WGP6</accession>
<dbReference type="InterPro" id="IPR000195">
    <property type="entry name" value="Rab-GAP-TBC_dom"/>
</dbReference>
<evidence type="ECO:0000259" key="3">
    <source>
        <dbReference type="PROSITE" id="PS50086"/>
    </source>
</evidence>
<evidence type="ECO:0000256" key="2">
    <source>
        <dbReference type="ARBA" id="ARBA00043879"/>
    </source>
</evidence>
<comment type="function">
    <text evidence="2">May act as a GTPase-activating protein for Rab family protein(s).</text>
</comment>
<gene>
    <name evidence="4" type="ORF">OTU49_007942</name>
</gene>
<protein>
    <recommendedName>
        <fullName evidence="3">Rab-GAP TBC domain-containing protein</fullName>
    </recommendedName>
</protein>
<dbReference type="InterPro" id="IPR050302">
    <property type="entry name" value="Rab_GAP_TBC_domain"/>
</dbReference>
<sequence>PDFNYQTYEEFMSKYLTVLTRRARKWSHLLGAKETVGRGIKVKRYVRKGIPMKHRGKMWMEVSGAKKKMEANPGYYKSLLENPVDEDLVEAIKIDVPRTFPDNIYFRDYNEGKLSNLYNVLVAFSQHNKKIGYCQGLNYIAGLLLIITKEEESTFWLLNT</sequence>
<dbReference type="FunFam" id="1.10.8.270:FF:000016">
    <property type="entry name" value="TBC1 domain family member 2A"/>
    <property type="match status" value="1"/>
</dbReference>
<comment type="caution">
    <text evidence="4">The sequence shown here is derived from an EMBL/GenBank/DDBJ whole genome shotgun (WGS) entry which is preliminary data.</text>
</comment>
<dbReference type="SUPFAM" id="SSF47923">
    <property type="entry name" value="Ypt/Rab-GAP domain of gyp1p"/>
    <property type="match status" value="1"/>
</dbReference>
<dbReference type="InterPro" id="IPR035969">
    <property type="entry name" value="Rab-GAP_TBC_sf"/>
</dbReference>
<dbReference type="PANTHER" id="PTHR47219:SF10">
    <property type="entry name" value="GROWTH HORMONE-REGULATED TBC PROTEIN 1"/>
    <property type="match status" value="1"/>
</dbReference>
<dbReference type="EMBL" id="JARKIK010000063">
    <property type="protein sequence ID" value="KAK8730807.1"/>
    <property type="molecule type" value="Genomic_DNA"/>
</dbReference>
<feature type="domain" description="Rab-GAP TBC" evidence="3">
    <location>
        <begin position="49"/>
        <end position="160"/>
    </location>
</feature>
<proteinExistence type="predicted"/>
<keyword evidence="1" id="KW-0343">GTPase activation</keyword>
<reference evidence="4 5" key="1">
    <citation type="journal article" date="2024" name="BMC Genomics">
        <title>Genome assembly of redclaw crayfish (Cherax quadricarinatus) provides insights into its immune adaptation and hypoxia tolerance.</title>
        <authorList>
            <person name="Liu Z."/>
            <person name="Zheng J."/>
            <person name="Li H."/>
            <person name="Fang K."/>
            <person name="Wang S."/>
            <person name="He J."/>
            <person name="Zhou D."/>
            <person name="Weng S."/>
            <person name="Chi M."/>
            <person name="Gu Z."/>
            <person name="He J."/>
            <person name="Li F."/>
            <person name="Wang M."/>
        </authorList>
    </citation>
    <scope>NUCLEOTIDE SEQUENCE [LARGE SCALE GENOMIC DNA]</scope>
    <source>
        <strain evidence="4">ZL_2023a</strain>
    </source>
</reference>